<sequence length="142" mass="16692">MPSRMVNLLFTIAQNHGMVAYNNPPKTSNNMSYIIDRMSRFLPQTIYTNYVQSVLNRPQICTGCGSRNSARRPFNQGLRPQFKLRILRISERSRLNGEFTHQNNPFTPFYDLPHASIPSRGAKHPLHFVWAKFQFTPEFYWR</sequence>
<dbReference type="InParanoid" id="A0A2P6NQA3"/>
<keyword evidence="2" id="KW-1185">Reference proteome</keyword>
<dbReference type="AlphaFoldDB" id="A0A2P6NQA3"/>
<proteinExistence type="predicted"/>
<dbReference type="Proteomes" id="UP000241769">
    <property type="component" value="Unassembled WGS sequence"/>
</dbReference>
<reference evidence="1 2" key="1">
    <citation type="journal article" date="2018" name="Genome Biol. Evol.">
        <title>Multiple Roots of Fruiting Body Formation in Amoebozoa.</title>
        <authorList>
            <person name="Hillmann F."/>
            <person name="Forbes G."/>
            <person name="Novohradska S."/>
            <person name="Ferling I."/>
            <person name="Riege K."/>
            <person name="Groth M."/>
            <person name="Westermann M."/>
            <person name="Marz M."/>
            <person name="Spaller T."/>
            <person name="Winckler T."/>
            <person name="Schaap P."/>
            <person name="Glockner G."/>
        </authorList>
    </citation>
    <scope>NUCLEOTIDE SEQUENCE [LARGE SCALE GENOMIC DNA]</scope>
    <source>
        <strain evidence="1 2">Jena</strain>
    </source>
</reference>
<organism evidence="1 2">
    <name type="scientific">Planoprotostelium fungivorum</name>
    <dbReference type="NCBI Taxonomy" id="1890364"/>
    <lineage>
        <taxon>Eukaryota</taxon>
        <taxon>Amoebozoa</taxon>
        <taxon>Evosea</taxon>
        <taxon>Variosea</taxon>
        <taxon>Cavosteliida</taxon>
        <taxon>Cavosteliaceae</taxon>
        <taxon>Planoprotostelium</taxon>
    </lineage>
</organism>
<evidence type="ECO:0000313" key="2">
    <source>
        <dbReference type="Proteomes" id="UP000241769"/>
    </source>
</evidence>
<accession>A0A2P6NQA3</accession>
<evidence type="ECO:0000313" key="1">
    <source>
        <dbReference type="EMBL" id="PRP86133.1"/>
    </source>
</evidence>
<comment type="caution">
    <text evidence="1">The sequence shown here is derived from an EMBL/GenBank/DDBJ whole genome shotgun (WGS) entry which is preliminary data.</text>
</comment>
<dbReference type="EMBL" id="MDYQ01000035">
    <property type="protein sequence ID" value="PRP86133.1"/>
    <property type="molecule type" value="Genomic_DNA"/>
</dbReference>
<protein>
    <submittedName>
        <fullName evidence="1">Uncharacterized protein</fullName>
    </submittedName>
</protein>
<name>A0A2P6NQA3_9EUKA</name>
<gene>
    <name evidence="1" type="ORF">PROFUN_03120</name>
</gene>